<keyword evidence="10 11" id="KW-0472">Membrane</keyword>
<evidence type="ECO:0000256" key="6">
    <source>
        <dbReference type="ARBA" id="ARBA00022692"/>
    </source>
</evidence>
<dbReference type="Gene3D" id="1.10.8.500">
    <property type="entry name" value="HAMP domain in histidine kinase"/>
    <property type="match status" value="1"/>
</dbReference>
<dbReference type="Gene3D" id="3.30.565.10">
    <property type="entry name" value="Histidine kinase-like ATPase, C-terminal domain"/>
    <property type="match status" value="1"/>
</dbReference>
<dbReference type="Pfam" id="PF00672">
    <property type="entry name" value="HAMP"/>
    <property type="match status" value="1"/>
</dbReference>
<dbReference type="SMART" id="SM00387">
    <property type="entry name" value="HATPase_c"/>
    <property type="match status" value="1"/>
</dbReference>
<dbReference type="SUPFAM" id="SSF158472">
    <property type="entry name" value="HAMP domain-like"/>
    <property type="match status" value="1"/>
</dbReference>
<dbReference type="InterPro" id="IPR003594">
    <property type="entry name" value="HATPase_dom"/>
</dbReference>
<evidence type="ECO:0000256" key="1">
    <source>
        <dbReference type="ARBA" id="ARBA00000085"/>
    </source>
</evidence>
<dbReference type="SUPFAM" id="SSF55874">
    <property type="entry name" value="ATPase domain of HSP90 chaperone/DNA topoisomerase II/histidine kinase"/>
    <property type="match status" value="1"/>
</dbReference>
<dbReference type="InterPro" id="IPR036890">
    <property type="entry name" value="HATPase_C_sf"/>
</dbReference>
<evidence type="ECO:0000256" key="10">
    <source>
        <dbReference type="ARBA" id="ARBA00023136"/>
    </source>
</evidence>
<evidence type="ECO:0000313" key="14">
    <source>
        <dbReference type="EMBL" id="MFG6457604.1"/>
    </source>
</evidence>
<feature type="transmembrane region" description="Helical" evidence="11">
    <location>
        <begin position="12"/>
        <end position="35"/>
    </location>
</feature>
<dbReference type="Pfam" id="PF02518">
    <property type="entry name" value="HATPase_c"/>
    <property type="match status" value="1"/>
</dbReference>
<dbReference type="InterPro" id="IPR036097">
    <property type="entry name" value="HisK_dim/P_sf"/>
</dbReference>
<evidence type="ECO:0000256" key="2">
    <source>
        <dbReference type="ARBA" id="ARBA00004141"/>
    </source>
</evidence>
<keyword evidence="15" id="KW-1185">Reference proteome</keyword>
<keyword evidence="8 11" id="KW-1133">Transmembrane helix</keyword>
<dbReference type="EC" id="2.7.13.3" evidence="3"/>
<comment type="subcellular location">
    <subcellularLocation>
        <location evidence="2">Membrane</location>
        <topology evidence="2">Multi-pass membrane protein</topology>
    </subcellularLocation>
</comment>
<feature type="transmembrane region" description="Helical" evidence="11">
    <location>
        <begin position="55"/>
        <end position="79"/>
    </location>
</feature>
<dbReference type="PANTHER" id="PTHR45436">
    <property type="entry name" value="SENSOR HISTIDINE KINASE YKOH"/>
    <property type="match status" value="1"/>
</dbReference>
<reference evidence="14 15" key="1">
    <citation type="submission" date="2024-09" db="EMBL/GenBank/DDBJ databases">
        <title>Novel species of the genus Pelomonas and Roseateles isolated from streams.</title>
        <authorList>
            <person name="Lu H."/>
        </authorList>
    </citation>
    <scope>NUCLEOTIDE SEQUENCE [LARGE SCALE GENOMIC DNA]</scope>
    <source>
        <strain evidence="14 15">BYS96W</strain>
    </source>
</reference>
<dbReference type="PRINTS" id="PR00344">
    <property type="entry name" value="BCTRLSENSOR"/>
</dbReference>
<keyword evidence="5" id="KW-0808">Transferase</keyword>
<dbReference type="InterPro" id="IPR003660">
    <property type="entry name" value="HAMP_dom"/>
</dbReference>
<keyword evidence="4" id="KW-0597">Phosphoprotein</keyword>
<dbReference type="Pfam" id="PF00512">
    <property type="entry name" value="HisKA"/>
    <property type="match status" value="1"/>
</dbReference>
<dbReference type="InterPro" id="IPR003661">
    <property type="entry name" value="HisK_dim/P_dom"/>
</dbReference>
<sequence length="357" mass="39582">MNTRSARRPGRLFWKFFLSQWLGMLMTLVVVTTYFHLSGHEPPPHPRGEALLFGVVPVVPFTTGVIGMLLTSAGLAWYLSRPIRHLSWALHQVADGRLETRVQHRMGGRDDEIVDLAGDFDRMARQLQQLTESRQQLLHDISHELRSPLARLQVAIGLVRQDPASAEPMLDRIERESQRLDALIEELLTWHRLEAGAAVPPPSRLDVVELLQAIADDAHFEAQARGQAVRLDAPVEFVAQVHGELLYRAYENVIRNAIKFNAPDGEVLVSARVDAAGQWLTCTVEDRGRGVPVDMLGAIFQPFARVAGSDNVQGVGLGLAIAQRAFALHGGRIHAERREGGGLRMVMALPRGELYPG</sequence>
<dbReference type="InterPro" id="IPR005467">
    <property type="entry name" value="His_kinase_dom"/>
</dbReference>
<feature type="domain" description="Histidine kinase" evidence="12">
    <location>
        <begin position="140"/>
        <end position="353"/>
    </location>
</feature>
<dbReference type="CDD" id="cd00082">
    <property type="entry name" value="HisKA"/>
    <property type="match status" value="1"/>
</dbReference>
<evidence type="ECO:0000256" key="9">
    <source>
        <dbReference type="ARBA" id="ARBA00023012"/>
    </source>
</evidence>
<dbReference type="SUPFAM" id="SSF47384">
    <property type="entry name" value="Homodimeric domain of signal transducing histidine kinase"/>
    <property type="match status" value="1"/>
</dbReference>
<gene>
    <name evidence="14" type="ORF">ACG00X_12255</name>
</gene>
<protein>
    <recommendedName>
        <fullName evidence="3">histidine kinase</fullName>
        <ecNumber evidence="3">2.7.13.3</ecNumber>
    </recommendedName>
</protein>
<organism evidence="14 15">
    <name type="scientific">Pelomonas nitida</name>
    <dbReference type="NCBI Taxonomy" id="3299027"/>
    <lineage>
        <taxon>Bacteria</taxon>
        <taxon>Pseudomonadati</taxon>
        <taxon>Pseudomonadota</taxon>
        <taxon>Betaproteobacteria</taxon>
        <taxon>Burkholderiales</taxon>
        <taxon>Sphaerotilaceae</taxon>
        <taxon>Roseateles</taxon>
    </lineage>
</organism>
<name>A0ABW7G6M6_9BURK</name>
<dbReference type="PROSITE" id="PS50109">
    <property type="entry name" value="HIS_KIN"/>
    <property type="match status" value="1"/>
</dbReference>
<evidence type="ECO:0000256" key="8">
    <source>
        <dbReference type="ARBA" id="ARBA00022989"/>
    </source>
</evidence>
<dbReference type="PANTHER" id="PTHR45436:SF15">
    <property type="entry name" value="SENSOR HISTIDINE KINASE CUSS"/>
    <property type="match status" value="1"/>
</dbReference>
<evidence type="ECO:0000256" key="3">
    <source>
        <dbReference type="ARBA" id="ARBA00012438"/>
    </source>
</evidence>
<dbReference type="SMART" id="SM00388">
    <property type="entry name" value="HisKA"/>
    <property type="match status" value="1"/>
</dbReference>
<dbReference type="RefSeq" id="WP_394488463.1">
    <property type="nucleotide sequence ID" value="NZ_JBIGIA010000008.1"/>
</dbReference>
<comment type="catalytic activity">
    <reaction evidence="1">
        <text>ATP + protein L-histidine = ADP + protein N-phospho-L-histidine.</text>
        <dbReference type="EC" id="2.7.13.3"/>
    </reaction>
</comment>
<feature type="domain" description="HAMP" evidence="13">
    <location>
        <begin position="77"/>
        <end position="132"/>
    </location>
</feature>
<accession>A0ABW7G6M6</accession>
<dbReference type="GO" id="GO:0005524">
    <property type="term" value="F:ATP binding"/>
    <property type="evidence" value="ECO:0007669"/>
    <property type="project" value="UniProtKB-KW"/>
</dbReference>
<evidence type="ECO:0000256" key="7">
    <source>
        <dbReference type="ARBA" id="ARBA00022777"/>
    </source>
</evidence>
<evidence type="ECO:0000256" key="11">
    <source>
        <dbReference type="SAM" id="Phobius"/>
    </source>
</evidence>
<dbReference type="CDD" id="cd06225">
    <property type="entry name" value="HAMP"/>
    <property type="match status" value="1"/>
</dbReference>
<evidence type="ECO:0000259" key="13">
    <source>
        <dbReference type="PROSITE" id="PS50885"/>
    </source>
</evidence>
<dbReference type="SMART" id="SM00304">
    <property type="entry name" value="HAMP"/>
    <property type="match status" value="1"/>
</dbReference>
<dbReference type="Proteomes" id="UP001606305">
    <property type="component" value="Unassembled WGS sequence"/>
</dbReference>
<dbReference type="InterPro" id="IPR004358">
    <property type="entry name" value="Sig_transdc_His_kin-like_C"/>
</dbReference>
<dbReference type="PROSITE" id="PS50885">
    <property type="entry name" value="HAMP"/>
    <property type="match status" value="1"/>
</dbReference>
<evidence type="ECO:0000256" key="4">
    <source>
        <dbReference type="ARBA" id="ARBA00022553"/>
    </source>
</evidence>
<dbReference type="EMBL" id="JBIGIA010000008">
    <property type="protein sequence ID" value="MFG6457604.1"/>
    <property type="molecule type" value="Genomic_DNA"/>
</dbReference>
<keyword evidence="7" id="KW-0418">Kinase</keyword>
<keyword evidence="14" id="KW-0067">ATP-binding</keyword>
<keyword evidence="6 11" id="KW-0812">Transmembrane</keyword>
<dbReference type="InterPro" id="IPR050428">
    <property type="entry name" value="TCS_sensor_his_kinase"/>
</dbReference>
<proteinExistence type="predicted"/>
<keyword evidence="9" id="KW-0902">Two-component regulatory system</keyword>
<keyword evidence="14" id="KW-0547">Nucleotide-binding</keyword>
<evidence type="ECO:0000313" key="15">
    <source>
        <dbReference type="Proteomes" id="UP001606305"/>
    </source>
</evidence>
<evidence type="ECO:0000259" key="12">
    <source>
        <dbReference type="PROSITE" id="PS50109"/>
    </source>
</evidence>
<comment type="caution">
    <text evidence="14">The sequence shown here is derived from an EMBL/GenBank/DDBJ whole genome shotgun (WGS) entry which is preliminary data.</text>
</comment>
<dbReference type="Gene3D" id="1.10.287.130">
    <property type="match status" value="1"/>
</dbReference>
<evidence type="ECO:0000256" key="5">
    <source>
        <dbReference type="ARBA" id="ARBA00022679"/>
    </source>
</evidence>